<dbReference type="CDD" id="cd23509">
    <property type="entry name" value="Gnk2-like"/>
    <property type="match status" value="1"/>
</dbReference>
<keyword evidence="17" id="KW-1185">Reference proteome</keyword>
<evidence type="ECO:0000256" key="11">
    <source>
        <dbReference type="SAM" id="MobiDB-lite"/>
    </source>
</evidence>
<sequence>MLRRSWWLLMMAVGVVLMLEPAISDPQTDLLNFGCSQYNATNLSNFFSSLNATFSELRSQLSNNDHFATAQQVRTSDPVYAMFQCRNYLSAADCLTCFDVADSQIRQSCRAANGARVMFDGCFLRYESNSFYDQTTQEWREVVGGGVTVYGVAQCAQTVSQSGCRDCLRVAHSNIRSCPPEADGRAVDAGCFMRYSDTPFFADNQTTNIAPYLRGDGSIWKKVIIGGVVGGVGLLSIIVALLLWYRHLRNLKATQGGNASGTPELQGPMNYKYKDLKSATKSFGEENKLGGGGFGDVYKGILKNGNTVAVKKLAVSSSRVKADFDSEVKLISNVHHRNLIRLLGCCSKGPELLLVYEYMANGSLDKFLFGERRGALNWKQRFDVIIGTARGLAYLHEQFHVCIIHRDIKSGNILLDNELQPKIADFGLARLLPEDQTHLSTKFAGTLGYTAPEYAIHGQLSEKVDTYAFGVVVLEIISSRKCNEMKQEPVTEYLLEHAWKLYENDMHLKLVDEGLDSNEYKAEDAKKIIEIALMCTQSPVSLRPTMSEVVVLLSSKGSLEHGPLSRPTFVDSDARTDGDTPISTGSSTSNATASTTQSWGWFFSSKETHSTENPPDSSLFSNDAVSEFSMESFNNQKGVKLLQNAETRLNGPNSCWRNAYQNLFAACSEILTVEEKRSRLAWHLSDCFQKDSGRLPFPHCDTKSPMVKCLKNLDEDARRIYLEFYLETNSICHQLQTDAFKRQTEKLINDLKKSAEFAEDKLENIDEITEHISQSSNQIHDSLSLIDLQTQQVAQTSKNVEDLVNSVLKHSEAISEKSKEIAASQSELHAGQEKMKENLDERMVMLHDSYNNLGQEINNLRNETVEIEKEISKVGDAMSSKMKTLESKADDIGNLAGKSLDKQKQLLDGQTVALEGLEIIRKFQSQAIEESRGTLQELAEFGHRQHEELIQRQEQLQRAHDHLVENSKTILEAQEAFESKQASMFIAIDKLFTLHNAMLLESRLIKAFFIYSISICILYMLTSAKQTYTVRPRLYIGLCATFLIEFSILRYATNGIEQQIWIVSLVRTIFVVLASIQLLHAICTYRDYEVLNHQMLLKLMDKVNGMEKNKELLWDMDSDVNWSSWVETELPEGVENIEDPDYILPEEVAENSVATTSITRNYNLRNRRHNF</sequence>
<feature type="transmembrane region" description="Helical" evidence="12">
    <location>
        <begin position="1034"/>
        <end position="1053"/>
    </location>
</feature>
<dbReference type="FunFam" id="3.30.430.20:FF:000014">
    <property type="entry name" value="Cysteine-rich receptor-like protein kinase 2"/>
    <property type="match status" value="1"/>
</dbReference>
<feature type="coiled-coil region" evidence="10">
    <location>
        <begin position="843"/>
        <end position="870"/>
    </location>
</feature>
<evidence type="ECO:0000256" key="9">
    <source>
        <dbReference type="PROSITE-ProRule" id="PRU10141"/>
    </source>
</evidence>
<dbReference type="GO" id="GO:0004674">
    <property type="term" value="F:protein serine/threonine kinase activity"/>
    <property type="evidence" value="ECO:0007669"/>
    <property type="project" value="UniProtKB-KW"/>
</dbReference>
<dbReference type="PROSITE" id="PS00107">
    <property type="entry name" value="PROTEIN_KINASE_ATP"/>
    <property type="match status" value="1"/>
</dbReference>
<accession>A0A5J5BXN0</accession>
<keyword evidence="3 13" id="KW-0732">Signal</keyword>
<feature type="domain" description="Protein kinase" evidence="14">
    <location>
        <begin position="283"/>
        <end position="564"/>
    </location>
</feature>
<dbReference type="GO" id="GO:0005524">
    <property type="term" value="F:ATP binding"/>
    <property type="evidence" value="ECO:0007669"/>
    <property type="project" value="UniProtKB-UniRule"/>
</dbReference>
<dbReference type="PANTHER" id="PTHR33538">
    <property type="entry name" value="PROTEIN GAMETE EXPRESSED 1"/>
    <property type="match status" value="1"/>
</dbReference>
<keyword evidence="2" id="KW-0808">Transferase</keyword>
<evidence type="ECO:0000313" key="17">
    <source>
        <dbReference type="Proteomes" id="UP000325577"/>
    </source>
</evidence>
<keyword evidence="10" id="KW-0175">Coiled coil</keyword>
<dbReference type="SUPFAM" id="SSF56112">
    <property type="entry name" value="Protein kinase-like (PK-like)"/>
    <property type="match status" value="1"/>
</dbReference>
<name>A0A5J5BXN0_9ASTE</name>
<dbReference type="Gene3D" id="3.30.200.20">
    <property type="entry name" value="Phosphorylase Kinase, domain 1"/>
    <property type="match status" value="1"/>
</dbReference>
<dbReference type="CDD" id="cd14066">
    <property type="entry name" value="STKc_IRAK"/>
    <property type="match status" value="1"/>
</dbReference>
<proteinExistence type="predicted"/>
<feature type="compositionally biased region" description="Low complexity" evidence="11">
    <location>
        <begin position="583"/>
        <end position="593"/>
    </location>
</feature>
<feature type="transmembrane region" description="Helical" evidence="12">
    <location>
        <begin position="223"/>
        <end position="245"/>
    </location>
</feature>
<evidence type="ECO:0000256" key="3">
    <source>
        <dbReference type="ARBA" id="ARBA00022729"/>
    </source>
</evidence>
<evidence type="ECO:0000256" key="1">
    <source>
        <dbReference type="ARBA" id="ARBA00022527"/>
    </source>
</evidence>
<dbReference type="Pfam" id="PF07714">
    <property type="entry name" value="PK_Tyr_Ser-Thr"/>
    <property type="match status" value="1"/>
</dbReference>
<keyword evidence="6" id="KW-0418">Kinase</keyword>
<dbReference type="Pfam" id="PF01657">
    <property type="entry name" value="Stress-antifung"/>
    <property type="match status" value="2"/>
</dbReference>
<feature type="binding site" evidence="9">
    <location>
        <position position="312"/>
    </location>
    <ligand>
        <name>ATP</name>
        <dbReference type="ChEBI" id="CHEBI:30616"/>
    </ligand>
</feature>
<keyword evidence="8" id="KW-0325">Glycoprotein</keyword>
<dbReference type="InterPro" id="IPR000719">
    <property type="entry name" value="Prot_kinase_dom"/>
</dbReference>
<keyword evidence="1" id="KW-0723">Serine/threonine-protein kinase</keyword>
<evidence type="ECO:0000256" key="7">
    <source>
        <dbReference type="ARBA" id="ARBA00022840"/>
    </source>
</evidence>
<evidence type="ECO:0000256" key="12">
    <source>
        <dbReference type="SAM" id="Phobius"/>
    </source>
</evidence>
<evidence type="ECO:0000256" key="5">
    <source>
        <dbReference type="ARBA" id="ARBA00022741"/>
    </source>
</evidence>
<dbReference type="Gene3D" id="3.30.430.20">
    <property type="entry name" value="Gnk2 domain, C-X8-C-X2-C motif"/>
    <property type="match status" value="2"/>
</dbReference>
<dbReference type="InterPro" id="IPR002902">
    <property type="entry name" value="GNK2"/>
</dbReference>
<feature type="transmembrane region" description="Helical" evidence="12">
    <location>
        <begin position="1060"/>
        <end position="1082"/>
    </location>
</feature>
<dbReference type="FunFam" id="1.10.510.10:FF:000336">
    <property type="entry name" value="Cysteine-rich receptor-like protein kinase 2"/>
    <property type="match status" value="1"/>
</dbReference>
<dbReference type="EMBL" id="CM018032">
    <property type="protein sequence ID" value="KAA8547678.1"/>
    <property type="molecule type" value="Genomic_DNA"/>
</dbReference>
<dbReference type="AlphaFoldDB" id="A0A5J5BXN0"/>
<dbReference type="Proteomes" id="UP000325577">
    <property type="component" value="Linkage Group LG1"/>
</dbReference>
<dbReference type="PANTHER" id="PTHR33538:SF2">
    <property type="entry name" value="PROTEIN GAMETE EXPRESSED 1"/>
    <property type="match status" value="1"/>
</dbReference>
<dbReference type="InterPro" id="IPR008271">
    <property type="entry name" value="Ser/Thr_kinase_AS"/>
</dbReference>
<feature type="region of interest" description="Disordered" evidence="11">
    <location>
        <begin position="558"/>
        <end position="593"/>
    </location>
</feature>
<feature type="coiled-coil region" evidence="10">
    <location>
        <begin position="741"/>
        <end position="768"/>
    </location>
</feature>
<evidence type="ECO:0000256" key="10">
    <source>
        <dbReference type="SAM" id="Coils"/>
    </source>
</evidence>
<feature type="signal peptide" evidence="13">
    <location>
        <begin position="1"/>
        <end position="24"/>
    </location>
</feature>
<dbReference type="FunFam" id="3.30.200.20:FF:000177">
    <property type="entry name" value="Cysteine-rich receptor-like protein kinase 2"/>
    <property type="match status" value="1"/>
</dbReference>
<dbReference type="InterPro" id="IPR038408">
    <property type="entry name" value="GNK2_sf"/>
</dbReference>
<dbReference type="PROSITE" id="PS50011">
    <property type="entry name" value="PROTEIN_KINASE_DOM"/>
    <property type="match status" value="1"/>
</dbReference>
<evidence type="ECO:0008006" key="18">
    <source>
        <dbReference type="Google" id="ProtNLM"/>
    </source>
</evidence>
<keyword evidence="12" id="KW-0472">Membrane</keyword>
<keyword evidence="5 9" id="KW-0547">Nucleotide-binding</keyword>
<dbReference type="InterPro" id="IPR040346">
    <property type="entry name" value="GEX1/Brambleberry"/>
</dbReference>
<feature type="chain" id="PRO_5023856055" description="Protein kinase domain-containing protein" evidence="13">
    <location>
        <begin position="25"/>
        <end position="1171"/>
    </location>
</feature>
<dbReference type="InterPro" id="IPR017441">
    <property type="entry name" value="Protein_kinase_ATP_BS"/>
</dbReference>
<dbReference type="PROSITE" id="PS00108">
    <property type="entry name" value="PROTEIN_KINASE_ST"/>
    <property type="match status" value="1"/>
</dbReference>
<keyword evidence="4" id="KW-0677">Repeat</keyword>
<dbReference type="OrthoDB" id="4062651at2759"/>
<evidence type="ECO:0000256" key="2">
    <source>
        <dbReference type="ARBA" id="ARBA00022679"/>
    </source>
</evidence>
<evidence type="ECO:0000313" key="16">
    <source>
        <dbReference type="EMBL" id="KAA8547678.1"/>
    </source>
</evidence>
<evidence type="ECO:0000256" key="6">
    <source>
        <dbReference type="ARBA" id="ARBA00022777"/>
    </source>
</evidence>
<protein>
    <recommendedName>
        <fullName evidence="18">Protein kinase domain-containing protein</fullName>
    </recommendedName>
</protein>
<evidence type="ECO:0000256" key="8">
    <source>
        <dbReference type="ARBA" id="ARBA00023180"/>
    </source>
</evidence>
<dbReference type="InterPro" id="IPR011009">
    <property type="entry name" value="Kinase-like_dom_sf"/>
</dbReference>
<organism evidence="16 17">
    <name type="scientific">Nyssa sinensis</name>
    <dbReference type="NCBI Taxonomy" id="561372"/>
    <lineage>
        <taxon>Eukaryota</taxon>
        <taxon>Viridiplantae</taxon>
        <taxon>Streptophyta</taxon>
        <taxon>Embryophyta</taxon>
        <taxon>Tracheophyta</taxon>
        <taxon>Spermatophyta</taxon>
        <taxon>Magnoliopsida</taxon>
        <taxon>eudicotyledons</taxon>
        <taxon>Gunneridae</taxon>
        <taxon>Pentapetalae</taxon>
        <taxon>asterids</taxon>
        <taxon>Cornales</taxon>
        <taxon>Nyssaceae</taxon>
        <taxon>Nyssa</taxon>
    </lineage>
</organism>
<gene>
    <name evidence="16" type="ORF">F0562_004107</name>
</gene>
<dbReference type="PROSITE" id="PS51473">
    <property type="entry name" value="GNK2"/>
    <property type="match status" value="1"/>
</dbReference>
<evidence type="ECO:0000259" key="14">
    <source>
        <dbReference type="PROSITE" id="PS50011"/>
    </source>
</evidence>
<dbReference type="Gene3D" id="1.10.510.10">
    <property type="entry name" value="Transferase(Phosphotransferase) domain 1"/>
    <property type="match status" value="1"/>
</dbReference>
<evidence type="ECO:0000259" key="15">
    <source>
        <dbReference type="PROSITE" id="PS51473"/>
    </source>
</evidence>
<reference evidence="16 17" key="1">
    <citation type="submission" date="2019-09" db="EMBL/GenBank/DDBJ databases">
        <title>A chromosome-level genome assembly of the Chinese tupelo Nyssa sinensis.</title>
        <authorList>
            <person name="Yang X."/>
            <person name="Kang M."/>
            <person name="Yang Y."/>
            <person name="Xiong H."/>
            <person name="Wang M."/>
            <person name="Zhang Z."/>
            <person name="Wang Z."/>
            <person name="Wu H."/>
            <person name="Ma T."/>
            <person name="Liu J."/>
            <person name="Xi Z."/>
        </authorList>
    </citation>
    <scope>NUCLEOTIDE SEQUENCE [LARGE SCALE GENOMIC DNA]</scope>
    <source>
        <strain evidence="16">J267</strain>
        <tissue evidence="16">Leaf</tissue>
    </source>
</reference>
<evidence type="ECO:0000256" key="4">
    <source>
        <dbReference type="ARBA" id="ARBA00022737"/>
    </source>
</evidence>
<keyword evidence="7 9" id="KW-0067">ATP-binding</keyword>
<keyword evidence="12" id="KW-0812">Transmembrane</keyword>
<dbReference type="InterPro" id="IPR001245">
    <property type="entry name" value="Ser-Thr/Tyr_kinase_cat_dom"/>
</dbReference>
<feature type="domain" description="Gnk2-homologous" evidence="15">
    <location>
        <begin position="28"/>
        <end position="131"/>
    </location>
</feature>
<keyword evidence="12" id="KW-1133">Transmembrane helix</keyword>
<evidence type="ECO:0000256" key="13">
    <source>
        <dbReference type="SAM" id="SignalP"/>
    </source>
</evidence>
<dbReference type="SMART" id="SM00220">
    <property type="entry name" value="S_TKc"/>
    <property type="match status" value="1"/>
</dbReference>
<dbReference type="Gene3D" id="1.10.287.950">
    <property type="entry name" value="Methyl-accepting chemotaxis protein"/>
    <property type="match status" value="1"/>
</dbReference>
<feature type="transmembrane region" description="Helical" evidence="12">
    <location>
        <begin position="1004"/>
        <end position="1022"/>
    </location>
</feature>